<accession>A0A2H5XEZ3</accession>
<dbReference type="Proteomes" id="UP000236173">
    <property type="component" value="Unassembled WGS sequence"/>
</dbReference>
<keyword evidence="1" id="KW-0732">Signal</keyword>
<name>A0A2H5XEZ3_9BACT</name>
<feature type="domain" description="Non-reducing end beta-L-arabinofuranosidase-like GH127 catalytic" evidence="2">
    <location>
        <begin position="68"/>
        <end position="405"/>
    </location>
</feature>
<keyword evidence="4" id="KW-0326">Glycosidase</keyword>
<dbReference type="InterPro" id="IPR008928">
    <property type="entry name" value="6-hairpin_glycosidase_sf"/>
</dbReference>
<evidence type="ECO:0000259" key="2">
    <source>
        <dbReference type="Pfam" id="PF07944"/>
    </source>
</evidence>
<dbReference type="Pfam" id="PF20736">
    <property type="entry name" value="Glyco_hydro127M"/>
    <property type="match status" value="1"/>
</dbReference>
<dbReference type="Pfam" id="PF07944">
    <property type="entry name" value="Beta-AFase-like_GH127_cat"/>
    <property type="match status" value="1"/>
</dbReference>
<dbReference type="InterPro" id="IPR049174">
    <property type="entry name" value="Beta-AFase-like"/>
</dbReference>
<dbReference type="GO" id="GO:0005975">
    <property type="term" value="P:carbohydrate metabolic process"/>
    <property type="evidence" value="ECO:0007669"/>
    <property type="project" value="InterPro"/>
</dbReference>
<evidence type="ECO:0000259" key="3">
    <source>
        <dbReference type="Pfam" id="PF20736"/>
    </source>
</evidence>
<evidence type="ECO:0000313" key="5">
    <source>
        <dbReference type="Proteomes" id="UP000236173"/>
    </source>
</evidence>
<sequence>MPRWWSAIFATMVVSAMATAHDVTQFAPPQRVRLGGLLGYRFGVNERNRLLPMSEVALLSGFRQRPGAQAWIGEHVGKWLHAAVLTWLNTDNAELKGKIDRIVRDLIATQEPDGYLGTYDSPTRWTMERERGWDVWVHKYVLIGLLSYLNGTQDTGRGTDDGELAKKALEAARKAADLLARTFGTGEGQLDLMERSTHVGMASGSVLQPMVWLYRATGDRRYLDFCRYIVWAWEHSPHGPKLLRSLLTHGDVHKTANAKAYEMMSCLVGGLELYRVLRDAGKGDEAAALLLAAQRAWDDIVAHHLYITGGTSLNEHFQPDYQLPNDGNVAETCTTVTLLQLTLELFRLSGDARYMDIAERLVFNHLLAAQHPDGARWCYFTPLEGRKQYRSDINCCASSGPRGIALLPTFVYTLDTDGAIRVNLYTPSELHLPDRGLRIVQETAYPYDGAITLRFHLVQPAEFALRVRVPDWCGTARIAVNEETTTAPSGYHTLHRRWQDGDVVRLELPMRLRIVEGAHTNEGKIALMFGPLVLAADERFLPTGALPATAVTVPSLNATALPVQISPVTDDALWGGERVFETEGVTPAGQRFRWRLTDFAHAGAQGTTFAVWLPRPKM</sequence>
<organism evidence="4 5">
    <name type="scientific">Candidatus Fervidibacter japonicus</name>
    <dbReference type="NCBI Taxonomy" id="2035412"/>
    <lineage>
        <taxon>Bacteria</taxon>
        <taxon>Candidatus Fervidibacterota</taxon>
        <taxon>Candidatus Fervidibacter</taxon>
    </lineage>
</organism>
<dbReference type="EC" id="3.2.1.185" evidence="4"/>
<dbReference type="PANTHER" id="PTHR43465">
    <property type="entry name" value="DUF1680 DOMAIN PROTEIN (AFU_ORTHOLOGUE AFUA_1G08910)"/>
    <property type="match status" value="1"/>
</dbReference>
<feature type="domain" description="Non-reducing end beta-L-arabinofuranosidase-like GH127 middle" evidence="3">
    <location>
        <begin position="420"/>
        <end position="510"/>
    </location>
</feature>
<dbReference type="SUPFAM" id="SSF48208">
    <property type="entry name" value="Six-hairpin glycosidases"/>
    <property type="match status" value="1"/>
</dbReference>
<reference evidence="5" key="1">
    <citation type="submission" date="2017-09" db="EMBL/GenBank/DDBJ databases">
        <title>Metaegenomics of thermophilic ammonia-oxidizing enrichment culture.</title>
        <authorList>
            <person name="Kato S."/>
            <person name="Suzuki K."/>
        </authorList>
    </citation>
    <scope>NUCLEOTIDE SEQUENCE [LARGE SCALE GENOMIC DNA]</scope>
</reference>
<feature type="chain" id="PRO_5014127534" evidence="1">
    <location>
        <begin position="21"/>
        <end position="618"/>
    </location>
</feature>
<dbReference type="GO" id="GO:0102478">
    <property type="term" value="F:beta-L-arabinofuranosidase activity"/>
    <property type="evidence" value="ECO:0007669"/>
    <property type="project" value="UniProtKB-EC"/>
</dbReference>
<dbReference type="EMBL" id="BEHT01000036">
    <property type="protein sequence ID" value="GBC99751.1"/>
    <property type="molecule type" value="Genomic_DNA"/>
</dbReference>
<gene>
    <name evidence="4" type="primary">hypBA1_3</name>
    <name evidence="4" type="ORF">HRbin17_02282</name>
</gene>
<dbReference type="PANTHER" id="PTHR43465:SF2">
    <property type="entry name" value="DUF1680 DOMAIN PROTEIN (AFU_ORTHOLOGUE AFUA_1G08910)"/>
    <property type="match status" value="1"/>
</dbReference>
<evidence type="ECO:0000256" key="1">
    <source>
        <dbReference type="SAM" id="SignalP"/>
    </source>
</evidence>
<proteinExistence type="predicted"/>
<dbReference type="AlphaFoldDB" id="A0A2H5XEZ3"/>
<evidence type="ECO:0000313" key="4">
    <source>
        <dbReference type="EMBL" id="GBC99751.1"/>
    </source>
</evidence>
<dbReference type="InterPro" id="IPR012878">
    <property type="entry name" value="Beta-AFase-like_GH127_cat"/>
</dbReference>
<dbReference type="InterPro" id="IPR049046">
    <property type="entry name" value="Beta-AFase-like_GH127_middle"/>
</dbReference>
<feature type="signal peptide" evidence="1">
    <location>
        <begin position="1"/>
        <end position="20"/>
    </location>
</feature>
<keyword evidence="4" id="KW-0378">Hydrolase</keyword>
<protein>
    <submittedName>
        <fullName evidence="4">Non-reducing end beta-L-arabinofuranosidase</fullName>
        <ecNumber evidence="4">3.2.1.185</ecNumber>
    </submittedName>
</protein>
<comment type="caution">
    <text evidence="4">The sequence shown here is derived from an EMBL/GenBank/DDBJ whole genome shotgun (WGS) entry which is preliminary data.</text>
</comment>